<keyword evidence="3" id="KW-1185">Reference proteome</keyword>
<name>A0ABT6UIZ1_9GAMM</name>
<reference evidence="2 3" key="1">
    <citation type="submission" date="2022-09" db="EMBL/GenBank/DDBJ databases">
        <title>The outer-membrane cytochrome OmcA is essential for infection of Shewanella oneidensis by a zebrafish-associated bacteriophage.</title>
        <authorList>
            <person name="Grenfell A.W."/>
            <person name="Intile P."/>
            <person name="Mcfarlane J."/>
            <person name="Leung D."/>
            <person name="Abdalla K."/>
            <person name="Wold M."/>
            <person name="Kees E."/>
            <person name="Gralnick J."/>
        </authorList>
    </citation>
    <scope>NUCLEOTIDE SEQUENCE [LARGE SCALE GENOMIC DNA]</scope>
    <source>
        <strain evidence="2 3">NF-5</strain>
    </source>
</reference>
<protein>
    <submittedName>
        <fullName evidence="2">Uncharacterized protein</fullName>
    </submittedName>
</protein>
<feature type="region of interest" description="Disordered" evidence="1">
    <location>
        <begin position="24"/>
        <end position="47"/>
    </location>
</feature>
<feature type="non-terminal residue" evidence="2">
    <location>
        <position position="1"/>
    </location>
</feature>
<accession>A0ABT6UIZ1</accession>
<comment type="caution">
    <text evidence="2">The sequence shown here is derived from an EMBL/GenBank/DDBJ whole genome shotgun (WGS) entry which is preliminary data.</text>
</comment>
<sequence>LFEGVLRFSNSFLSNEENMERYFVPQGESDKRTEELKKQAGERKSSRNEMLDIYDACSNGDGGPAYLGDGMWISPGGGLHDWGR</sequence>
<evidence type="ECO:0000256" key="1">
    <source>
        <dbReference type="SAM" id="MobiDB-lite"/>
    </source>
</evidence>
<feature type="compositionally biased region" description="Basic and acidic residues" evidence="1">
    <location>
        <begin position="28"/>
        <end position="47"/>
    </location>
</feature>
<evidence type="ECO:0000313" key="2">
    <source>
        <dbReference type="EMBL" id="MDI5834422.1"/>
    </source>
</evidence>
<gene>
    <name evidence="2" type="ORF">ODY93_22985</name>
</gene>
<organism evidence="2 3">
    <name type="scientific">Shewanella xiamenensis</name>
    <dbReference type="NCBI Taxonomy" id="332186"/>
    <lineage>
        <taxon>Bacteria</taxon>
        <taxon>Pseudomonadati</taxon>
        <taxon>Pseudomonadota</taxon>
        <taxon>Gammaproteobacteria</taxon>
        <taxon>Alteromonadales</taxon>
        <taxon>Shewanellaceae</taxon>
        <taxon>Shewanella</taxon>
    </lineage>
</organism>
<dbReference type="Proteomes" id="UP001159075">
    <property type="component" value="Unassembled WGS sequence"/>
</dbReference>
<evidence type="ECO:0000313" key="3">
    <source>
        <dbReference type="Proteomes" id="UP001159075"/>
    </source>
</evidence>
<dbReference type="EMBL" id="JAOTLW010000123">
    <property type="protein sequence ID" value="MDI5834422.1"/>
    <property type="molecule type" value="Genomic_DNA"/>
</dbReference>
<proteinExistence type="predicted"/>